<proteinExistence type="predicted"/>
<keyword evidence="2" id="KW-1185">Reference proteome</keyword>
<name>A0ACD3YN29_FUSSC</name>
<dbReference type="EMBL" id="CP090030">
    <property type="protein sequence ID" value="UPK90341.1"/>
    <property type="molecule type" value="Genomic_DNA"/>
</dbReference>
<evidence type="ECO:0000313" key="1">
    <source>
        <dbReference type="EMBL" id="UPK90341.1"/>
    </source>
</evidence>
<sequence length="372" mass="41557">MSATHPTAASVILTEWLLIAVAACLIVARINLRLRINRQQFAPSDGLIFLAWCCSLTIGSLDIIFTKVGILHQDVDYALRGFNGAPEILQKGLKFLWIANFPFYMGLYLCKAAILTFYNQLFPPVLRKRRLLLWVVVVYVACAWLVTISLSLFYCWTIETNWSLYPNQACPASRAYRVLQIGWALHFSGDIMKFVISFLLPFLILHQIRMSTVVKVGVYCTFGLGLINISFCLTRFLFIQLKLSAGPPSITLVELWCALDSNVCLLMACLPPLRPYLRRLAQLPVLRRSYVQSVSRKRGESDSTARHFNGTVSGGCPVAQQVDTSLQLPSSYCPNISATTHSNDPCERFDAGSDIELARVTEDCGADQAASR</sequence>
<evidence type="ECO:0000313" key="2">
    <source>
        <dbReference type="Proteomes" id="UP000830768"/>
    </source>
</evidence>
<accession>A0ACD3YN29</accession>
<dbReference type="Proteomes" id="UP000830768">
    <property type="component" value="Chromosome 1"/>
</dbReference>
<protein>
    <submittedName>
        <fullName evidence="1">Uncharacterized protein</fullName>
    </submittedName>
</protein>
<gene>
    <name evidence="1" type="ORF">LCI18_001276</name>
</gene>
<organism evidence="1 2">
    <name type="scientific">Fusarium solani subsp. cucurbitae</name>
    <name type="common">Neocosmosporum cucurbitae</name>
    <dbReference type="NCBI Taxonomy" id="2747967"/>
    <lineage>
        <taxon>Eukaryota</taxon>
        <taxon>Fungi</taxon>
        <taxon>Dikarya</taxon>
        <taxon>Ascomycota</taxon>
        <taxon>Pezizomycotina</taxon>
        <taxon>Sordariomycetes</taxon>
        <taxon>Hypocreomycetidae</taxon>
        <taxon>Hypocreales</taxon>
        <taxon>Nectriaceae</taxon>
        <taxon>Fusarium</taxon>
        <taxon>Fusarium solani species complex</taxon>
    </lineage>
</organism>
<reference evidence="1" key="1">
    <citation type="submission" date="2021-11" db="EMBL/GenBank/DDBJ databases">
        <title>Fusarium solani-melongenae Genome sequencing and assembly.</title>
        <authorList>
            <person name="Xie S."/>
            <person name="Huang L."/>
            <person name="Zhang X."/>
        </authorList>
    </citation>
    <scope>NUCLEOTIDE SEQUENCE</scope>
    <source>
        <strain evidence="1">CRI 24-3</strain>
    </source>
</reference>